<comment type="caution">
    <text evidence="2">The sequence shown here is derived from an EMBL/GenBank/DDBJ whole genome shotgun (WGS) entry which is preliminary data.</text>
</comment>
<proteinExistence type="predicted"/>
<accession>A0A364MZR5</accession>
<reference evidence="3" key="1">
    <citation type="submission" date="2018-05" db="EMBL/GenBank/DDBJ databases">
        <title>Draft genome sequence of Stemphylium lycopersici strain CIDEFI 213.</title>
        <authorList>
            <person name="Medina R."/>
            <person name="Franco M.E.E."/>
            <person name="Lucentini C.G."/>
            <person name="Saparrat M.C.N."/>
            <person name="Balatti P.A."/>
        </authorList>
    </citation>
    <scope>NUCLEOTIDE SEQUENCE [LARGE SCALE GENOMIC DNA]</scope>
    <source>
        <strain evidence="3">CIDEFI 213</strain>
    </source>
</reference>
<dbReference type="AlphaFoldDB" id="A0A364MZR5"/>
<name>A0A364MZR5_STELY</name>
<evidence type="ECO:0000256" key="1">
    <source>
        <dbReference type="SAM" id="MobiDB-lite"/>
    </source>
</evidence>
<dbReference type="OrthoDB" id="3780845at2759"/>
<keyword evidence="3" id="KW-1185">Reference proteome</keyword>
<evidence type="ECO:0000313" key="3">
    <source>
        <dbReference type="Proteomes" id="UP000249619"/>
    </source>
</evidence>
<dbReference type="EMBL" id="QGDH01000093">
    <property type="protein sequence ID" value="RAR07995.1"/>
    <property type="molecule type" value="Genomic_DNA"/>
</dbReference>
<gene>
    <name evidence="2" type="ORF">DDE83_006240</name>
</gene>
<protein>
    <submittedName>
        <fullName evidence="2">Uncharacterized protein</fullName>
    </submittedName>
</protein>
<organism evidence="2 3">
    <name type="scientific">Stemphylium lycopersici</name>
    <name type="common">Tomato gray leaf spot disease fungus</name>
    <name type="synonym">Thyrospora lycopersici</name>
    <dbReference type="NCBI Taxonomy" id="183478"/>
    <lineage>
        <taxon>Eukaryota</taxon>
        <taxon>Fungi</taxon>
        <taxon>Dikarya</taxon>
        <taxon>Ascomycota</taxon>
        <taxon>Pezizomycotina</taxon>
        <taxon>Dothideomycetes</taxon>
        <taxon>Pleosporomycetidae</taxon>
        <taxon>Pleosporales</taxon>
        <taxon>Pleosporineae</taxon>
        <taxon>Pleosporaceae</taxon>
        <taxon>Stemphylium</taxon>
    </lineage>
</organism>
<evidence type="ECO:0000313" key="2">
    <source>
        <dbReference type="EMBL" id="RAR07995.1"/>
    </source>
</evidence>
<sequence>MSRNVPRCTVKRPSRRSLASLGIPDHRDVLTVYIHWARQRYYRAQDVMRQDATSVVASPHESGGAEPDEEQDATASPPSLHFDAERLGVDLLGTGSSFETEGSEYGYPAEIDVVG</sequence>
<feature type="region of interest" description="Disordered" evidence="1">
    <location>
        <begin position="50"/>
        <end position="80"/>
    </location>
</feature>
<dbReference type="Proteomes" id="UP000249619">
    <property type="component" value="Unassembled WGS sequence"/>
</dbReference>